<comment type="caution">
    <text evidence="3">The sequence shown here is derived from an EMBL/GenBank/DDBJ whole genome shotgun (WGS) entry which is preliminary data.</text>
</comment>
<dbReference type="PANTHER" id="PTHR30160">
    <property type="entry name" value="TETRAACYLDISACCHARIDE 4'-KINASE-RELATED"/>
    <property type="match status" value="1"/>
</dbReference>
<dbReference type="InterPro" id="IPR002201">
    <property type="entry name" value="Glyco_trans_9"/>
</dbReference>
<proteinExistence type="predicted"/>
<dbReference type="GO" id="GO:0005829">
    <property type="term" value="C:cytosol"/>
    <property type="evidence" value="ECO:0007669"/>
    <property type="project" value="TreeGrafter"/>
</dbReference>
<keyword evidence="1" id="KW-0328">Glycosyltransferase</keyword>
<gene>
    <name evidence="3" type="ORF">COV24_02185</name>
</gene>
<accession>A0A2H0RBX7</accession>
<dbReference type="Gene3D" id="3.40.50.2000">
    <property type="entry name" value="Glycogen Phosphorylase B"/>
    <property type="match status" value="2"/>
</dbReference>
<evidence type="ECO:0000313" key="3">
    <source>
        <dbReference type="EMBL" id="PIR43534.1"/>
    </source>
</evidence>
<protein>
    <recommendedName>
        <fullName evidence="5">Heptosyltransferase</fullName>
    </recommendedName>
</protein>
<dbReference type="GO" id="GO:0008713">
    <property type="term" value="F:ADP-heptose-lipopolysaccharide heptosyltransferase activity"/>
    <property type="evidence" value="ECO:0007669"/>
    <property type="project" value="TreeGrafter"/>
</dbReference>
<evidence type="ECO:0008006" key="5">
    <source>
        <dbReference type="Google" id="ProtNLM"/>
    </source>
</evidence>
<evidence type="ECO:0000256" key="1">
    <source>
        <dbReference type="ARBA" id="ARBA00022676"/>
    </source>
</evidence>
<dbReference type="AlphaFoldDB" id="A0A2H0RBX7"/>
<sequence length="409" mass="47020">MKVLQLSRNIDMGELHMKRYVPYVMADPIAQSIAHQHKSCVQKYEIFEKYYKPYIGQNLDNKSIAIWRTGGFGDLLFITPIVEYLKTKYPTCKISVATSNRFIDVWKNNPNIDKYTNSFSLPVSLNFVLKHDYAGIFEGTIESFKTKSQYCSIDVFAFTLGIYDMPTEFKRPRYYITDLEINSAKNRVRSETGLNIFREPYICFQWKSSSKLRDYPYDKMIKVMYTLQQETGYKIAILTHPNYKHLIDHEISLANKFSFPRNKPLKYVNLAGVTTYRESAAVLALSPGLIGIDSSLAHLAAALAVPSVTIYGPFSAEWRTIYNQNNISLQNQSVCPNAPCAYHTPPNTQDGLPYHLCTNNGEFPQYGKDIFCRVMGSISVEQICESFMKLLDLEKRNELPVERMFKCNL</sequence>
<organism evidence="3 4">
    <name type="scientific">candidate division WWE3 bacterium CG10_big_fil_rev_8_21_14_0_10_32_10</name>
    <dbReference type="NCBI Taxonomy" id="1975090"/>
    <lineage>
        <taxon>Bacteria</taxon>
        <taxon>Katanobacteria</taxon>
    </lineage>
</organism>
<dbReference type="EMBL" id="PCXU01000019">
    <property type="protein sequence ID" value="PIR43534.1"/>
    <property type="molecule type" value="Genomic_DNA"/>
</dbReference>
<evidence type="ECO:0000256" key="2">
    <source>
        <dbReference type="ARBA" id="ARBA00022679"/>
    </source>
</evidence>
<name>A0A2H0RBX7_UNCKA</name>
<dbReference type="SUPFAM" id="SSF53756">
    <property type="entry name" value="UDP-Glycosyltransferase/glycogen phosphorylase"/>
    <property type="match status" value="1"/>
</dbReference>
<evidence type="ECO:0000313" key="4">
    <source>
        <dbReference type="Proteomes" id="UP000230214"/>
    </source>
</evidence>
<reference evidence="3 4" key="1">
    <citation type="submission" date="2017-09" db="EMBL/GenBank/DDBJ databases">
        <title>Depth-based differentiation of microbial function through sediment-hosted aquifers and enrichment of novel symbionts in the deep terrestrial subsurface.</title>
        <authorList>
            <person name="Probst A.J."/>
            <person name="Ladd B."/>
            <person name="Jarett J.K."/>
            <person name="Geller-Mcgrath D.E."/>
            <person name="Sieber C.M."/>
            <person name="Emerson J.B."/>
            <person name="Anantharaman K."/>
            <person name="Thomas B.C."/>
            <person name="Malmstrom R."/>
            <person name="Stieglmeier M."/>
            <person name="Klingl A."/>
            <person name="Woyke T."/>
            <person name="Ryan C.M."/>
            <person name="Banfield J.F."/>
        </authorList>
    </citation>
    <scope>NUCLEOTIDE SEQUENCE [LARGE SCALE GENOMIC DNA]</scope>
    <source>
        <strain evidence="3">CG10_big_fil_rev_8_21_14_0_10_32_10</strain>
    </source>
</reference>
<keyword evidence="2" id="KW-0808">Transferase</keyword>
<dbReference type="InterPro" id="IPR051199">
    <property type="entry name" value="LPS_LOS_Heptosyltrfase"/>
</dbReference>
<dbReference type="GO" id="GO:0009244">
    <property type="term" value="P:lipopolysaccharide core region biosynthetic process"/>
    <property type="evidence" value="ECO:0007669"/>
    <property type="project" value="TreeGrafter"/>
</dbReference>
<dbReference type="Pfam" id="PF01075">
    <property type="entry name" value="Glyco_transf_9"/>
    <property type="match status" value="1"/>
</dbReference>
<dbReference type="Proteomes" id="UP000230214">
    <property type="component" value="Unassembled WGS sequence"/>
</dbReference>